<dbReference type="AlphaFoldDB" id="A0A8H3J626"/>
<feature type="region of interest" description="Disordered" evidence="4">
    <location>
        <begin position="431"/>
        <end position="465"/>
    </location>
</feature>
<dbReference type="PANTHER" id="PTHR16193:SF0">
    <property type="entry name" value="TETRATRICOPEPTIDE REPEAT PROTEIN 27"/>
    <property type="match status" value="1"/>
</dbReference>
<dbReference type="InterPro" id="IPR044244">
    <property type="entry name" value="TTC27/Emw1"/>
</dbReference>
<accession>A0A8H3J626</accession>
<dbReference type="PROSITE" id="PS50005">
    <property type="entry name" value="TPR"/>
    <property type="match status" value="2"/>
</dbReference>
<evidence type="ECO:0000256" key="4">
    <source>
        <dbReference type="SAM" id="MobiDB-lite"/>
    </source>
</evidence>
<dbReference type="InterPro" id="IPR019734">
    <property type="entry name" value="TPR_rpt"/>
</dbReference>
<dbReference type="SUPFAM" id="SSF48452">
    <property type="entry name" value="TPR-like"/>
    <property type="match status" value="1"/>
</dbReference>
<dbReference type="SMART" id="SM00028">
    <property type="entry name" value="TPR"/>
    <property type="match status" value="2"/>
</dbReference>
<evidence type="ECO:0000313" key="5">
    <source>
        <dbReference type="EMBL" id="CAF9941398.1"/>
    </source>
</evidence>
<dbReference type="Proteomes" id="UP000664521">
    <property type="component" value="Unassembled WGS sequence"/>
</dbReference>
<sequence>MSEITLQDLHRGDYQKILQSSTARKLWRDGDILDSCIAPKHGEGNREYSPASGIITILEEVGKSNIGDDLFLIGCAALLLFLQANVTGPPLSWNPATTVFSESASNDFAPGKRLHAQLVASLSVDGEAAYSLMPYVELFCIAKLILNNDEIHENITTEQLKYRTRVNFWHQRLLSDLAPTLQEIIYRDLDLLEKKILSEDRQARAEFLVERASIHLYHGYDVRARDDLAEVTRLRRFEFALTGRLGKRTKFQEKELSQLVVLAKSAEYDQVNGSPGSETNTCNDEKVSASNQGENNDNHAKPVDLRLNDDTLLETISFSNQSSNASVQTEESISMALKSLNPADQPVLDPVDSIILLATASSITNTSPQDGLTREETLPYVSRVLVGGSTNWQVYSQALIVRSRIEGYRSRTTERGLLQLQAIVDQVIAETTSSPTGKQPDSGQEQPQPPPTTFLPQPESSESAPVSERLRYIHLLASPTRWKLESELADRWVSLGGLRSALEIYERLQMWAEVALCWAAQDREDKARQIVRQQLYISSSAVNSDESKEPNGIDVNSDEQTKERDPLPNDAPRLFCILGDMGNSIAAYERAWEVSKFRYARAQRSLGKHYFANQELGKADQAYAKSLKINPQNHSIWFALGCVRLQLKDWTGAVDAFGRALQIEEKDAESWSNLAAALLRLAPEQPLSESNRSEKANSDDNEVNLSSEPHRIDPQKRIREAFAALKRAASLKRDSYRIWQNLLHVSVQLSPPPYTDIIIAQTRLIDLLSTVEGEKCIDIPIVEGLVAHLIATSPTTNSHPEVQSDNLPTNSPTNQKLGFEKMLIDLVQKKITPLITSSRRLWLLTAKLSLHLKRPSATLAAYEKAWRVTLNQPGWESGTKEAEGLWREVAEATGELVDAYESLGERKREGGLGEGEVVAKDWRFKARSAVRGVIGRAKEGWEGSEEMDGLRGRMEELRVS</sequence>
<evidence type="ECO:0000256" key="2">
    <source>
        <dbReference type="ARBA" id="ARBA00022803"/>
    </source>
</evidence>
<reference evidence="5" key="1">
    <citation type="submission" date="2021-03" db="EMBL/GenBank/DDBJ databases">
        <authorList>
            <person name="Tagirdzhanova G."/>
        </authorList>
    </citation>
    <scope>NUCLEOTIDE SEQUENCE</scope>
</reference>
<evidence type="ECO:0000256" key="3">
    <source>
        <dbReference type="PROSITE-ProRule" id="PRU00339"/>
    </source>
</evidence>
<feature type="region of interest" description="Disordered" evidence="4">
    <location>
        <begin position="541"/>
        <end position="568"/>
    </location>
</feature>
<dbReference type="InterPro" id="IPR011990">
    <property type="entry name" value="TPR-like_helical_dom_sf"/>
</dbReference>
<feature type="compositionally biased region" description="Polar residues" evidence="4">
    <location>
        <begin position="431"/>
        <end position="443"/>
    </location>
</feature>
<evidence type="ECO:0000256" key="1">
    <source>
        <dbReference type="ARBA" id="ARBA00022737"/>
    </source>
</evidence>
<protein>
    <recommendedName>
        <fullName evidence="7">TPR-like protein</fullName>
    </recommendedName>
</protein>
<feature type="region of interest" description="Disordered" evidence="4">
    <location>
        <begin position="270"/>
        <end position="302"/>
    </location>
</feature>
<feature type="compositionally biased region" description="Polar residues" evidence="4">
    <location>
        <begin position="271"/>
        <end position="295"/>
    </location>
</feature>
<evidence type="ECO:0000313" key="6">
    <source>
        <dbReference type="Proteomes" id="UP000664521"/>
    </source>
</evidence>
<dbReference type="OrthoDB" id="1936594at2759"/>
<feature type="repeat" description="TPR" evidence="3">
    <location>
        <begin position="634"/>
        <end position="667"/>
    </location>
</feature>
<evidence type="ECO:0008006" key="7">
    <source>
        <dbReference type="Google" id="ProtNLM"/>
    </source>
</evidence>
<feature type="repeat" description="TPR" evidence="3">
    <location>
        <begin position="600"/>
        <end position="633"/>
    </location>
</feature>
<dbReference type="EMBL" id="CAJPDS010000191">
    <property type="protein sequence ID" value="CAF9941398.1"/>
    <property type="molecule type" value="Genomic_DNA"/>
</dbReference>
<dbReference type="PANTHER" id="PTHR16193">
    <property type="entry name" value="TETRATRICOPEPTIDE REPEAT PROTEIN 27"/>
    <property type="match status" value="1"/>
</dbReference>
<keyword evidence="2 3" id="KW-0802">TPR repeat</keyword>
<name>A0A8H3J626_9LECA</name>
<dbReference type="Gene3D" id="1.25.40.10">
    <property type="entry name" value="Tetratricopeptide repeat domain"/>
    <property type="match status" value="1"/>
</dbReference>
<gene>
    <name evidence="5" type="ORF">HETSPECPRED_003225</name>
</gene>
<proteinExistence type="predicted"/>
<comment type="caution">
    <text evidence="5">The sequence shown here is derived from an EMBL/GenBank/DDBJ whole genome shotgun (WGS) entry which is preliminary data.</text>
</comment>
<keyword evidence="1" id="KW-0677">Repeat</keyword>
<feature type="region of interest" description="Disordered" evidence="4">
    <location>
        <begin position="686"/>
        <end position="710"/>
    </location>
</feature>
<keyword evidence="6" id="KW-1185">Reference proteome</keyword>
<organism evidence="5 6">
    <name type="scientific">Heterodermia speciosa</name>
    <dbReference type="NCBI Taxonomy" id="116794"/>
    <lineage>
        <taxon>Eukaryota</taxon>
        <taxon>Fungi</taxon>
        <taxon>Dikarya</taxon>
        <taxon>Ascomycota</taxon>
        <taxon>Pezizomycotina</taxon>
        <taxon>Lecanoromycetes</taxon>
        <taxon>OSLEUM clade</taxon>
        <taxon>Lecanoromycetidae</taxon>
        <taxon>Caliciales</taxon>
        <taxon>Physciaceae</taxon>
        <taxon>Heterodermia</taxon>
    </lineage>
</organism>